<name>A0A2J6PR30_9HELO</name>
<gene>
    <name evidence="2" type="ORF">NA56DRAFT_311470</name>
</gene>
<accession>A0A2J6PR30</accession>
<dbReference type="AlphaFoldDB" id="A0A2J6PR30"/>
<reference evidence="2 3" key="1">
    <citation type="submission" date="2016-05" db="EMBL/GenBank/DDBJ databases">
        <title>A degradative enzymes factory behind the ericoid mycorrhizal symbiosis.</title>
        <authorList>
            <consortium name="DOE Joint Genome Institute"/>
            <person name="Martino E."/>
            <person name="Morin E."/>
            <person name="Grelet G."/>
            <person name="Kuo A."/>
            <person name="Kohler A."/>
            <person name="Daghino S."/>
            <person name="Barry K."/>
            <person name="Choi C."/>
            <person name="Cichocki N."/>
            <person name="Clum A."/>
            <person name="Copeland A."/>
            <person name="Hainaut M."/>
            <person name="Haridas S."/>
            <person name="Labutti K."/>
            <person name="Lindquist E."/>
            <person name="Lipzen A."/>
            <person name="Khouja H.-R."/>
            <person name="Murat C."/>
            <person name="Ohm R."/>
            <person name="Olson A."/>
            <person name="Spatafora J."/>
            <person name="Veneault-Fourrey C."/>
            <person name="Henrissat B."/>
            <person name="Grigoriev I."/>
            <person name="Martin F."/>
            <person name="Perotto S."/>
        </authorList>
    </citation>
    <scope>NUCLEOTIDE SEQUENCE [LARGE SCALE GENOMIC DNA]</scope>
    <source>
        <strain evidence="2 3">UAMH 7357</strain>
    </source>
</reference>
<evidence type="ECO:0000256" key="1">
    <source>
        <dbReference type="SAM" id="MobiDB-lite"/>
    </source>
</evidence>
<organism evidence="2 3">
    <name type="scientific">Hyaloscypha hepaticicola</name>
    <dbReference type="NCBI Taxonomy" id="2082293"/>
    <lineage>
        <taxon>Eukaryota</taxon>
        <taxon>Fungi</taxon>
        <taxon>Dikarya</taxon>
        <taxon>Ascomycota</taxon>
        <taxon>Pezizomycotina</taxon>
        <taxon>Leotiomycetes</taxon>
        <taxon>Helotiales</taxon>
        <taxon>Hyaloscyphaceae</taxon>
        <taxon>Hyaloscypha</taxon>
    </lineage>
</organism>
<evidence type="ECO:0000313" key="3">
    <source>
        <dbReference type="Proteomes" id="UP000235672"/>
    </source>
</evidence>
<proteinExistence type="predicted"/>
<dbReference type="Proteomes" id="UP000235672">
    <property type="component" value="Unassembled WGS sequence"/>
</dbReference>
<dbReference type="EMBL" id="KZ613505">
    <property type="protein sequence ID" value="PMD16490.1"/>
    <property type="molecule type" value="Genomic_DNA"/>
</dbReference>
<sequence length="110" mass="11751">MYLTLGIYSGTSVCATAEYLVFWKGIETRGAIMSNIILASAGSRQCSTEAGGIRGTPYSALAGENLAHFENTHAVRSSFFDLGHGSEFRLDKNSKGTLSSLDKGSQEEHA</sequence>
<keyword evidence="3" id="KW-1185">Reference proteome</keyword>
<feature type="region of interest" description="Disordered" evidence="1">
    <location>
        <begin position="91"/>
        <end position="110"/>
    </location>
</feature>
<evidence type="ECO:0000313" key="2">
    <source>
        <dbReference type="EMBL" id="PMD16490.1"/>
    </source>
</evidence>
<protein>
    <submittedName>
        <fullName evidence="2">Uncharacterized protein</fullName>
    </submittedName>
</protein>